<keyword evidence="2" id="KW-1133">Transmembrane helix</keyword>
<evidence type="ECO:0000256" key="1">
    <source>
        <dbReference type="SAM" id="MobiDB-lite"/>
    </source>
</evidence>
<organism evidence="4 5">
    <name type="scientific">Zopfia rhizophila CBS 207.26</name>
    <dbReference type="NCBI Taxonomy" id="1314779"/>
    <lineage>
        <taxon>Eukaryota</taxon>
        <taxon>Fungi</taxon>
        <taxon>Dikarya</taxon>
        <taxon>Ascomycota</taxon>
        <taxon>Pezizomycotina</taxon>
        <taxon>Dothideomycetes</taxon>
        <taxon>Dothideomycetes incertae sedis</taxon>
        <taxon>Zopfiaceae</taxon>
        <taxon>Zopfia</taxon>
    </lineage>
</organism>
<evidence type="ECO:0000313" key="5">
    <source>
        <dbReference type="Proteomes" id="UP000800200"/>
    </source>
</evidence>
<keyword evidence="2" id="KW-0472">Membrane</keyword>
<reference evidence="4" key="1">
    <citation type="journal article" date="2020" name="Stud. Mycol.">
        <title>101 Dothideomycetes genomes: a test case for predicting lifestyles and emergence of pathogens.</title>
        <authorList>
            <person name="Haridas S."/>
            <person name="Albert R."/>
            <person name="Binder M."/>
            <person name="Bloem J."/>
            <person name="Labutti K."/>
            <person name="Salamov A."/>
            <person name="Andreopoulos B."/>
            <person name="Baker S."/>
            <person name="Barry K."/>
            <person name="Bills G."/>
            <person name="Bluhm B."/>
            <person name="Cannon C."/>
            <person name="Castanera R."/>
            <person name="Culley D."/>
            <person name="Daum C."/>
            <person name="Ezra D."/>
            <person name="Gonzalez J."/>
            <person name="Henrissat B."/>
            <person name="Kuo A."/>
            <person name="Liang C."/>
            <person name="Lipzen A."/>
            <person name="Lutzoni F."/>
            <person name="Magnuson J."/>
            <person name="Mondo S."/>
            <person name="Nolan M."/>
            <person name="Ohm R."/>
            <person name="Pangilinan J."/>
            <person name="Park H.-J."/>
            <person name="Ramirez L."/>
            <person name="Alfaro M."/>
            <person name="Sun H."/>
            <person name="Tritt A."/>
            <person name="Yoshinaga Y."/>
            <person name="Zwiers L.-H."/>
            <person name="Turgeon B."/>
            <person name="Goodwin S."/>
            <person name="Spatafora J."/>
            <person name="Crous P."/>
            <person name="Grigoriev I."/>
        </authorList>
    </citation>
    <scope>NUCLEOTIDE SEQUENCE</scope>
    <source>
        <strain evidence="4">CBS 207.26</strain>
    </source>
</reference>
<evidence type="ECO:0008006" key="6">
    <source>
        <dbReference type="Google" id="ProtNLM"/>
    </source>
</evidence>
<sequence length="261" mass="28261">MAIQRFPSLVLPTLILLVIHSISQAAAQSSTPIPWSEYVAKLPQYWDLRHCAQNCLIDSDSCLSYPSNCPLANRTSVDGYLDCENLSCMCTPDALRNGKGWVENCALTACENSVVDANAIVNVCMRAGSESSELCRSTLRSLAYSPTVSAAALTPVLSSNATLSVPTSNNLTSPSPPITTPRATRTSPTAIPPSSHALSPKGGPIFSPRLRIGLLTVAAVLCSVTTSAIWIWSEWKLKQMREQPNGNWSKWDRFLRVPQSL</sequence>
<accession>A0A6A6DQP0</accession>
<feature type="region of interest" description="Disordered" evidence="1">
    <location>
        <begin position="163"/>
        <end position="200"/>
    </location>
</feature>
<proteinExistence type="predicted"/>
<protein>
    <recommendedName>
        <fullName evidence="6">Extracellular membrane protein CFEM domain-containing protein</fullName>
    </recommendedName>
</protein>
<name>A0A6A6DQP0_9PEZI</name>
<evidence type="ECO:0000313" key="4">
    <source>
        <dbReference type="EMBL" id="KAF2179986.1"/>
    </source>
</evidence>
<dbReference type="AlphaFoldDB" id="A0A6A6DQP0"/>
<feature type="transmembrane region" description="Helical" evidence="2">
    <location>
        <begin position="212"/>
        <end position="232"/>
    </location>
</feature>
<feature type="chain" id="PRO_5025486743" description="Extracellular membrane protein CFEM domain-containing protein" evidence="3">
    <location>
        <begin position="28"/>
        <end position="261"/>
    </location>
</feature>
<gene>
    <name evidence="4" type="ORF">K469DRAFT_753653</name>
</gene>
<feature type="signal peptide" evidence="3">
    <location>
        <begin position="1"/>
        <end position="27"/>
    </location>
</feature>
<evidence type="ECO:0000256" key="3">
    <source>
        <dbReference type="SAM" id="SignalP"/>
    </source>
</evidence>
<keyword evidence="3" id="KW-0732">Signal</keyword>
<evidence type="ECO:0000256" key="2">
    <source>
        <dbReference type="SAM" id="Phobius"/>
    </source>
</evidence>
<dbReference type="EMBL" id="ML994661">
    <property type="protein sequence ID" value="KAF2179986.1"/>
    <property type="molecule type" value="Genomic_DNA"/>
</dbReference>
<keyword evidence="2" id="KW-0812">Transmembrane</keyword>
<dbReference type="Proteomes" id="UP000800200">
    <property type="component" value="Unassembled WGS sequence"/>
</dbReference>
<feature type="compositionally biased region" description="Low complexity" evidence="1">
    <location>
        <begin position="180"/>
        <end position="195"/>
    </location>
</feature>
<keyword evidence="5" id="KW-1185">Reference proteome</keyword>
<dbReference type="OrthoDB" id="5487535at2759"/>